<keyword evidence="3" id="KW-1185">Reference proteome</keyword>
<evidence type="ECO:0000313" key="2">
    <source>
        <dbReference type="EMBL" id="RPB12337.1"/>
    </source>
</evidence>
<feature type="compositionally biased region" description="Polar residues" evidence="1">
    <location>
        <begin position="8"/>
        <end position="17"/>
    </location>
</feature>
<organism evidence="2 3">
    <name type="scientific">Morchella conica CCBAS932</name>
    <dbReference type="NCBI Taxonomy" id="1392247"/>
    <lineage>
        <taxon>Eukaryota</taxon>
        <taxon>Fungi</taxon>
        <taxon>Dikarya</taxon>
        <taxon>Ascomycota</taxon>
        <taxon>Pezizomycotina</taxon>
        <taxon>Pezizomycetes</taxon>
        <taxon>Pezizales</taxon>
        <taxon>Morchellaceae</taxon>
        <taxon>Morchella</taxon>
    </lineage>
</organism>
<accession>A0A3N4KP98</accession>
<dbReference type="EMBL" id="ML119129">
    <property type="protein sequence ID" value="RPB12337.1"/>
    <property type="molecule type" value="Genomic_DNA"/>
</dbReference>
<evidence type="ECO:0000313" key="3">
    <source>
        <dbReference type="Proteomes" id="UP000277580"/>
    </source>
</evidence>
<name>A0A3N4KP98_9PEZI</name>
<reference evidence="2 3" key="1">
    <citation type="journal article" date="2018" name="Nat. Ecol. Evol.">
        <title>Pezizomycetes genomes reveal the molecular basis of ectomycorrhizal truffle lifestyle.</title>
        <authorList>
            <person name="Murat C."/>
            <person name="Payen T."/>
            <person name="Noel B."/>
            <person name="Kuo A."/>
            <person name="Morin E."/>
            <person name="Chen J."/>
            <person name="Kohler A."/>
            <person name="Krizsan K."/>
            <person name="Balestrini R."/>
            <person name="Da Silva C."/>
            <person name="Montanini B."/>
            <person name="Hainaut M."/>
            <person name="Levati E."/>
            <person name="Barry K.W."/>
            <person name="Belfiori B."/>
            <person name="Cichocki N."/>
            <person name="Clum A."/>
            <person name="Dockter R.B."/>
            <person name="Fauchery L."/>
            <person name="Guy J."/>
            <person name="Iotti M."/>
            <person name="Le Tacon F."/>
            <person name="Lindquist E.A."/>
            <person name="Lipzen A."/>
            <person name="Malagnac F."/>
            <person name="Mello A."/>
            <person name="Molinier V."/>
            <person name="Miyauchi S."/>
            <person name="Poulain J."/>
            <person name="Riccioni C."/>
            <person name="Rubini A."/>
            <person name="Sitrit Y."/>
            <person name="Splivallo R."/>
            <person name="Traeger S."/>
            <person name="Wang M."/>
            <person name="Zifcakova L."/>
            <person name="Wipf D."/>
            <person name="Zambonelli A."/>
            <person name="Paolocci F."/>
            <person name="Nowrousian M."/>
            <person name="Ottonello S."/>
            <person name="Baldrian P."/>
            <person name="Spatafora J.W."/>
            <person name="Henrissat B."/>
            <person name="Nagy L.G."/>
            <person name="Aury J.M."/>
            <person name="Wincker P."/>
            <person name="Grigoriev I.V."/>
            <person name="Bonfante P."/>
            <person name="Martin F.M."/>
        </authorList>
    </citation>
    <scope>NUCLEOTIDE SEQUENCE [LARGE SCALE GENOMIC DNA]</scope>
    <source>
        <strain evidence="2 3">CCBAS932</strain>
    </source>
</reference>
<feature type="region of interest" description="Disordered" evidence="1">
    <location>
        <begin position="1"/>
        <end position="22"/>
    </location>
</feature>
<gene>
    <name evidence="2" type="ORF">P167DRAFT_574376</name>
</gene>
<evidence type="ECO:0000256" key="1">
    <source>
        <dbReference type="SAM" id="MobiDB-lite"/>
    </source>
</evidence>
<sequence length="193" mass="20829">MEKRSSKRMSNSASQPVTRLGTAAREESSAWLKRNRWGGLSALPRAGGIKIFNDLRPAVVGGRKVAVGVGLLTHKLFVAGEEKARGSYPDGWLWVVAQTYSWSVAERLWSRRPIKSGGPGLRDHDHQALSPIGQARLLGGLTIVQRLIKTVVGGIRSLSWVGCADSIRHQNPIGGGVICKPLLFFAGGIRSLS</sequence>
<dbReference type="AlphaFoldDB" id="A0A3N4KP98"/>
<proteinExistence type="predicted"/>
<dbReference type="Proteomes" id="UP000277580">
    <property type="component" value="Unassembled WGS sequence"/>
</dbReference>
<dbReference type="InParanoid" id="A0A3N4KP98"/>
<protein>
    <submittedName>
        <fullName evidence="2">Uncharacterized protein</fullName>
    </submittedName>
</protein>